<dbReference type="Proteomes" id="UP001515480">
    <property type="component" value="Unassembled WGS sequence"/>
</dbReference>
<evidence type="ECO:0000256" key="1">
    <source>
        <dbReference type="SAM" id="SignalP"/>
    </source>
</evidence>
<evidence type="ECO:0000313" key="3">
    <source>
        <dbReference type="Proteomes" id="UP001515480"/>
    </source>
</evidence>
<gene>
    <name evidence="2" type="ORF">AB1Y20_021938</name>
</gene>
<protein>
    <submittedName>
        <fullName evidence="2">Uncharacterized protein</fullName>
    </submittedName>
</protein>
<dbReference type="AlphaFoldDB" id="A0AB34JHC7"/>
<proteinExistence type="predicted"/>
<accession>A0AB34JHC7</accession>
<keyword evidence="1" id="KW-0732">Signal</keyword>
<reference evidence="2 3" key="1">
    <citation type="journal article" date="2024" name="Science">
        <title>Giant polyketide synthase enzymes in the biosynthesis of giant marine polyether toxins.</title>
        <authorList>
            <person name="Fallon T.R."/>
            <person name="Shende V.V."/>
            <person name="Wierzbicki I.H."/>
            <person name="Pendleton A.L."/>
            <person name="Watervoot N.F."/>
            <person name="Auber R.P."/>
            <person name="Gonzalez D.J."/>
            <person name="Wisecaver J.H."/>
            <person name="Moore B.S."/>
        </authorList>
    </citation>
    <scope>NUCLEOTIDE SEQUENCE [LARGE SCALE GENOMIC DNA]</scope>
    <source>
        <strain evidence="2 3">12B1</strain>
    </source>
</reference>
<organism evidence="2 3">
    <name type="scientific">Prymnesium parvum</name>
    <name type="common">Toxic golden alga</name>
    <dbReference type="NCBI Taxonomy" id="97485"/>
    <lineage>
        <taxon>Eukaryota</taxon>
        <taxon>Haptista</taxon>
        <taxon>Haptophyta</taxon>
        <taxon>Prymnesiophyceae</taxon>
        <taxon>Prymnesiales</taxon>
        <taxon>Prymnesiaceae</taxon>
        <taxon>Prymnesium</taxon>
    </lineage>
</organism>
<evidence type="ECO:0000313" key="2">
    <source>
        <dbReference type="EMBL" id="KAL1520348.1"/>
    </source>
</evidence>
<comment type="caution">
    <text evidence="2">The sequence shown here is derived from an EMBL/GenBank/DDBJ whole genome shotgun (WGS) entry which is preliminary data.</text>
</comment>
<sequence>MPAARVLLLAVGYATALRLPSAGSTASARPTSTRREILPVVTSAAAALFAVRVSAYDTLPTVDPDFEKIERLRLEREAATKKKTQQVLSFVKAIEAARTKDEFITAADKFAIFIIGEGKFPEGLKVKELVKRITEAYESLPKERYYCEETRTNQGICYTPGKDAEAAYEALIKEVRQYSLIQLGDYRTVTFKAF</sequence>
<keyword evidence="3" id="KW-1185">Reference proteome</keyword>
<feature type="signal peptide" evidence="1">
    <location>
        <begin position="1"/>
        <end position="16"/>
    </location>
</feature>
<dbReference type="EMBL" id="JBGBPQ010000008">
    <property type="protein sequence ID" value="KAL1520348.1"/>
    <property type="molecule type" value="Genomic_DNA"/>
</dbReference>
<name>A0AB34JHC7_PRYPA</name>
<feature type="chain" id="PRO_5044245731" evidence="1">
    <location>
        <begin position="17"/>
        <end position="194"/>
    </location>
</feature>